<dbReference type="GeneID" id="27720940"/>
<keyword evidence="4 6" id="KW-1133">Transmembrane helix</keyword>
<feature type="transmembrane region" description="Helical" evidence="6">
    <location>
        <begin position="68"/>
        <end position="87"/>
    </location>
</feature>
<feature type="transmembrane region" description="Helical" evidence="6">
    <location>
        <begin position="193"/>
        <end position="212"/>
    </location>
</feature>
<dbReference type="OrthoDB" id="5086884at2759"/>
<feature type="transmembrane region" description="Helical" evidence="6">
    <location>
        <begin position="6"/>
        <end position="26"/>
    </location>
</feature>
<reference evidence="8 9" key="1">
    <citation type="journal article" date="2014" name="Genome Announc.">
        <title>Draft genome sequence of the pathogenic fungus Scedosporium apiospermum.</title>
        <authorList>
            <person name="Vandeputte P."/>
            <person name="Ghamrawi S."/>
            <person name="Rechenmann M."/>
            <person name="Iltis A."/>
            <person name="Giraud S."/>
            <person name="Fleury M."/>
            <person name="Thornton C."/>
            <person name="Delhaes L."/>
            <person name="Meyer W."/>
            <person name="Papon N."/>
            <person name="Bouchara J.P."/>
        </authorList>
    </citation>
    <scope>NUCLEOTIDE SEQUENCE [LARGE SCALE GENOMIC DNA]</scope>
    <source>
        <strain evidence="8 9">IHEM 14462</strain>
    </source>
</reference>
<keyword evidence="5 6" id="KW-0472">Membrane</keyword>
<organism evidence="8 9">
    <name type="scientific">Pseudallescheria apiosperma</name>
    <name type="common">Scedosporium apiospermum</name>
    <dbReference type="NCBI Taxonomy" id="563466"/>
    <lineage>
        <taxon>Eukaryota</taxon>
        <taxon>Fungi</taxon>
        <taxon>Dikarya</taxon>
        <taxon>Ascomycota</taxon>
        <taxon>Pezizomycotina</taxon>
        <taxon>Sordariomycetes</taxon>
        <taxon>Hypocreomycetidae</taxon>
        <taxon>Microascales</taxon>
        <taxon>Microascaceae</taxon>
        <taxon>Scedosporium</taxon>
    </lineage>
</organism>
<evidence type="ECO:0000259" key="7">
    <source>
        <dbReference type="PROSITE" id="PS50850"/>
    </source>
</evidence>
<dbReference type="InterPro" id="IPR050930">
    <property type="entry name" value="MFS_Vesicular_Transporter"/>
</dbReference>
<dbReference type="InterPro" id="IPR036259">
    <property type="entry name" value="MFS_trans_sf"/>
</dbReference>
<dbReference type="Gene3D" id="1.20.1250.20">
    <property type="entry name" value="MFS general substrate transporter like domains"/>
    <property type="match status" value="1"/>
</dbReference>
<gene>
    <name evidence="8" type="ORF">SAPIO_CDS1868</name>
</gene>
<dbReference type="Gene3D" id="1.20.1720.10">
    <property type="entry name" value="Multidrug resistance protein D"/>
    <property type="match status" value="1"/>
</dbReference>
<dbReference type="PROSITE" id="PS50850">
    <property type="entry name" value="MFS"/>
    <property type="match status" value="1"/>
</dbReference>
<keyword evidence="9" id="KW-1185">Reference proteome</keyword>
<dbReference type="AlphaFoldDB" id="A0A084GDX4"/>
<keyword evidence="3 6" id="KW-0812">Transmembrane</keyword>
<dbReference type="InterPro" id="IPR011701">
    <property type="entry name" value="MFS"/>
</dbReference>
<evidence type="ECO:0000256" key="2">
    <source>
        <dbReference type="ARBA" id="ARBA00022448"/>
    </source>
</evidence>
<dbReference type="Proteomes" id="UP000028545">
    <property type="component" value="Unassembled WGS sequence"/>
</dbReference>
<dbReference type="SUPFAM" id="SSF103473">
    <property type="entry name" value="MFS general substrate transporter"/>
    <property type="match status" value="1"/>
</dbReference>
<dbReference type="Pfam" id="PF07690">
    <property type="entry name" value="MFS_1"/>
    <property type="match status" value="1"/>
</dbReference>
<evidence type="ECO:0000256" key="1">
    <source>
        <dbReference type="ARBA" id="ARBA00004141"/>
    </source>
</evidence>
<sequence>MNVLVMARVIQGISAAVVWTAGLSMVQRTVGSENMGKAMGTMYPIISVAELIAPILGGELYERAGTLGMFSAGAVALSVDFVMRLLVLDKPAAPATTSSSVKSRSGSALEAGETDPLLRANGRIVHEEFKILKDPRARVDEAFPFLHCFLDPRIFVGLFLSFVHASMVGTFNATLPTEAQSLFHFSSRQVGLLFIPLIIPYLACGLPAGMAVDRRGPRIMAVAGFIFQAPCLLLLGISSRDAVPGQARLALFCVALALNGVGMAVISLPGFVEATNVTQKYAEANPGFFGKNGPYAQLYGMDSLFIFSGLAFGPLGKELEKEITDAWIFV</sequence>
<name>A0A084GDX4_PSEDA</name>
<evidence type="ECO:0000256" key="3">
    <source>
        <dbReference type="ARBA" id="ARBA00022692"/>
    </source>
</evidence>
<evidence type="ECO:0000313" key="9">
    <source>
        <dbReference type="Proteomes" id="UP000028545"/>
    </source>
</evidence>
<feature type="transmembrane region" description="Helical" evidence="6">
    <location>
        <begin position="38"/>
        <end position="56"/>
    </location>
</feature>
<dbReference type="GO" id="GO:0022857">
    <property type="term" value="F:transmembrane transporter activity"/>
    <property type="evidence" value="ECO:0007669"/>
    <property type="project" value="InterPro"/>
</dbReference>
<dbReference type="PANTHER" id="PTHR23506">
    <property type="entry name" value="GH10249P"/>
    <property type="match status" value="1"/>
</dbReference>
<dbReference type="GO" id="GO:0016020">
    <property type="term" value="C:membrane"/>
    <property type="evidence" value="ECO:0007669"/>
    <property type="project" value="UniProtKB-SubCell"/>
</dbReference>
<evidence type="ECO:0000256" key="6">
    <source>
        <dbReference type="SAM" id="Phobius"/>
    </source>
</evidence>
<dbReference type="RefSeq" id="XP_016645335.1">
    <property type="nucleotide sequence ID" value="XM_016785038.1"/>
</dbReference>
<dbReference type="HOGENOM" id="CLU_001265_51_0_1"/>
<evidence type="ECO:0000313" key="8">
    <source>
        <dbReference type="EMBL" id="KEZ45536.1"/>
    </source>
</evidence>
<comment type="subcellular location">
    <subcellularLocation>
        <location evidence="1">Membrane</location>
        <topology evidence="1">Multi-pass membrane protein</topology>
    </subcellularLocation>
</comment>
<feature type="domain" description="Major facilitator superfamily (MFS) profile" evidence="7">
    <location>
        <begin position="1"/>
        <end position="330"/>
    </location>
</feature>
<dbReference type="VEuPathDB" id="FungiDB:SAPIO_CDS1868"/>
<feature type="transmembrane region" description="Helical" evidence="6">
    <location>
        <begin position="219"/>
        <end position="237"/>
    </location>
</feature>
<keyword evidence="2" id="KW-0813">Transport</keyword>
<dbReference type="InterPro" id="IPR020846">
    <property type="entry name" value="MFS_dom"/>
</dbReference>
<dbReference type="EMBL" id="JOWA01000077">
    <property type="protein sequence ID" value="KEZ45536.1"/>
    <property type="molecule type" value="Genomic_DNA"/>
</dbReference>
<accession>A0A084GDX4</accession>
<evidence type="ECO:0000256" key="5">
    <source>
        <dbReference type="ARBA" id="ARBA00023136"/>
    </source>
</evidence>
<dbReference type="PANTHER" id="PTHR23506:SF37">
    <property type="entry name" value="MAJOR FACILITATOR SUPERFAMILY (MFS) PROFILE DOMAIN-CONTAINING PROTEIN"/>
    <property type="match status" value="1"/>
</dbReference>
<comment type="caution">
    <text evidence="8">The sequence shown here is derived from an EMBL/GenBank/DDBJ whole genome shotgun (WGS) entry which is preliminary data.</text>
</comment>
<evidence type="ECO:0000256" key="4">
    <source>
        <dbReference type="ARBA" id="ARBA00022989"/>
    </source>
</evidence>
<dbReference type="OMA" id="CFSDRDE"/>
<protein>
    <recommendedName>
        <fullName evidence="7">Major facilitator superfamily (MFS) profile domain-containing protein</fullName>
    </recommendedName>
</protein>
<feature type="transmembrane region" description="Helical" evidence="6">
    <location>
        <begin position="154"/>
        <end position="173"/>
    </location>
</feature>
<proteinExistence type="predicted"/>
<feature type="transmembrane region" description="Helical" evidence="6">
    <location>
        <begin position="249"/>
        <end position="272"/>
    </location>
</feature>
<dbReference type="KEGG" id="sapo:SAPIO_CDS1868"/>